<accession>A0ABD2ZK50</accession>
<dbReference type="InterPro" id="IPR036047">
    <property type="entry name" value="F-box-like_dom_sf"/>
</dbReference>
<dbReference type="EMBL" id="JBJUIK010000008">
    <property type="protein sequence ID" value="KAL3519564.1"/>
    <property type="molecule type" value="Genomic_DNA"/>
</dbReference>
<protein>
    <recommendedName>
        <fullName evidence="1">F-box domain-containing protein</fullName>
    </recommendedName>
</protein>
<dbReference type="PANTHER" id="PTHR31111">
    <property type="entry name" value="BNAA05G37150D PROTEIN-RELATED"/>
    <property type="match status" value="1"/>
</dbReference>
<reference evidence="2 3" key="1">
    <citation type="submission" date="2024-11" db="EMBL/GenBank/DDBJ databases">
        <title>A near-complete genome assembly of Cinchona calisaya.</title>
        <authorList>
            <person name="Lian D.C."/>
            <person name="Zhao X.W."/>
            <person name="Wei L."/>
        </authorList>
    </citation>
    <scope>NUCLEOTIDE SEQUENCE [LARGE SCALE GENOMIC DNA]</scope>
    <source>
        <tissue evidence="2">Nenye</tissue>
    </source>
</reference>
<organism evidence="2 3">
    <name type="scientific">Cinchona calisaya</name>
    <dbReference type="NCBI Taxonomy" id="153742"/>
    <lineage>
        <taxon>Eukaryota</taxon>
        <taxon>Viridiplantae</taxon>
        <taxon>Streptophyta</taxon>
        <taxon>Embryophyta</taxon>
        <taxon>Tracheophyta</taxon>
        <taxon>Spermatophyta</taxon>
        <taxon>Magnoliopsida</taxon>
        <taxon>eudicotyledons</taxon>
        <taxon>Gunneridae</taxon>
        <taxon>Pentapetalae</taxon>
        <taxon>asterids</taxon>
        <taxon>lamiids</taxon>
        <taxon>Gentianales</taxon>
        <taxon>Rubiaceae</taxon>
        <taxon>Cinchonoideae</taxon>
        <taxon>Cinchoneae</taxon>
        <taxon>Cinchona</taxon>
    </lineage>
</organism>
<dbReference type="Proteomes" id="UP001630127">
    <property type="component" value="Unassembled WGS sequence"/>
</dbReference>
<evidence type="ECO:0000313" key="2">
    <source>
        <dbReference type="EMBL" id="KAL3519564.1"/>
    </source>
</evidence>
<gene>
    <name evidence="2" type="ORF">ACH5RR_017713</name>
</gene>
<evidence type="ECO:0000313" key="3">
    <source>
        <dbReference type="Proteomes" id="UP001630127"/>
    </source>
</evidence>
<dbReference type="InterPro" id="IPR001810">
    <property type="entry name" value="F-box_dom"/>
</dbReference>
<dbReference type="AlphaFoldDB" id="A0ABD2ZK50"/>
<comment type="caution">
    <text evidence="2">The sequence shown here is derived from an EMBL/GenBank/DDBJ whole genome shotgun (WGS) entry which is preliminary data.</text>
</comment>
<dbReference type="SMART" id="SM00256">
    <property type="entry name" value="FBOX"/>
    <property type="match status" value="1"/>
</dbReference>
<proteinExistence type="predicted"/>
<name>A0ABD2ZK50_9GENT</name>
<dbReference type="Pfam" id="PF12937">
    <property type="entry name" value="F-box-like"/>
    <property type="match status" value="1"/>
</dbReference>
<evidence type="ECO:0000259" key="1">
    <source>
        <dbReference type="SMART" id="SM00256"/>
    </source>
</evidence>
<keyword evidence="3" id="KW-1185">Reference proteome</keyword>
<dbReference type="SUPFAM" id="SSF81383">
    <property type="entry name" value="F-box domain"/>
    <property type="match status" value="1"/>
</dbReference>
<feature type="domain" description="F-box" evidence="1">
    <location>
        <begin position="30"/>
        <end position="70"/>
    </location>
</feature>
<sequence>MARRCERDLQELRKDQGSIRNINNKSEIFLPCEIISAILIWLPLKSLGRCKCVCKLWCAIVEEGHFIVEYLSRSELVYEYKNETNAAGDEEEVSWLSVINGLVLEKTKLTKKISS</sequence>
<dbReference type="PANTHER" id="PTHR31111:SF125">
    <property type="entry name" value="F-BOX PROTEIN CPR30-LIKE"/>
    <property type="match status" value="1"/>
</dbReference>
<dbReference type="Gene3D" id="1.20.1280.50">
    <property type="match status" value="1"/>
</dbReference>